<organism evidence="2 3">
    <name type="scientific">Edaphochlamys debaryana</name>
    <dbReference type="NCBI Taxonomy" id="47281"/>
    <lineage>
        <taxon>Eukaryota</taxon>
        <taxon>Viridiplantae</taxon>
        <taxon>Chlorophyta</taxon>
        <taxon>core chlorophytes</taxon>
        <taxon>Chlorophyceae</taxon>
        <taxon>CS clade</taxon>
        <taxon>Chlamydomonadales</taxon>
        <taxon>Chlamydomonadales incertae sedis</taxon>
        <taxon>Edaphochlamys</taxon>
    </lineage>
</organism>
<proteinExistence type="predicted"/>
<dbReference type="AlphaFoldDB" id="A0A835XXS6"/>
<accession>A0A835XXS6</accession>
<evidence type="ECO:0000313" key="3">
    <source>
        <dbReference type="Proteomes" id="UP000612055"/>
    </source>
</evidence>
<comment type="caution">
    <text evidence="2">The sequence shown here is derived from an EMBL/GenBank/DDBJ whole genome shotgun (WGS) entry which is preliminary data.</text>
</comment>
<evidence type="ECO:0000256" key="1">
    <source>
        <dbReference type="SAM" id="MobiDB-lite"/>
    </source>
</evidence>
<gene>
    <name evidence="2" type="ORF">HYH03_009920</name>
</gene>
<sequence length="99" mass="10668">MQEELGNGLPAYMAAATDDQLSATSTKAWETQEERCIGFAGYKQQQRLRMCQCGECKTCRSRDRVTKSRAKKAAAKKAAAKEAAAKKAAAPKKAAAKKA</sequence>
<feature type="region of interest" description="Disordered" evidence="1">
    <location>
        <begin position="76"/>
        <end position="99"/>
    </location>
</feature>
<evidence type="ECO:0000313" key="2">
    <source>
        <dbReference type="EMBL" id="KAG2491759.1"/>
    </source>
</evidence>
<dbReference type="EMBL" id="JAEHOE010000050">
    <property type="protein sequence ID" value="KAG2491759.1"/>
    <property type="molecule type" value="Genomic_DNA"/>
</dbReference>
<keyword evidence="3" id="KW-1185">Reference proteome</keyword>
<reference evidence="2" key="1">
    <citation type="journal article" date="2020" name="bioRxiv">
        <title>Comparative genomics of Chlamydomonas.</title>
        <authorList>
            <person name="Craig R.J."/>
            <person name="Hasan A.R."/>
            <person name="Ness R.W."/>
            <person name="Keightley P.D."/>
        </authorList>
    </citation>
    <scope>NUCLEOTIDE SEQUENCE</scope>
    <source>
        <strain evidence="2">CCAP 11/70</strain>
    </source>
</reference>
<name>A0A835XXS6_9CHLO</name>
<dbReference type="Proteomes" id="UP000612055">
    <property type="component" value="Unassembled WGS sequence"/>
</dbReference>
<protein>
    <submittedName>
        <fullName evidence="2">Uncharacterized protein</fullName>
    </submittedName>
</protein>